<dbReference type="VEuPathDB" id="FungiDB:A1Q1_04622"/>
<dbReference type="EMBL" id="ALBS01000027">
    <property type="protein sequence ID" value="EJT52410.1"/>
    <property type="molecule type" value="Genomic_DNA"/>
</dbReference>
<dbReference type="KEGG" id="tasa:A1Q1_04622"/>
<organism evidence="1 2">
    <name type="scientific">Trichosporon asahii var. asahii (strain ATCC 90039 / CBS 2479 / JCM 2466 / KCTC 7840 / NBRC 103889/ NCYC 2677 / UAMH 7654)</name>
    <name type="common">Yeast</name>
    <dbReference type="NCBI Taxonomy" id="1186058"/>
    <lineage>
        <taxon>Eukaryota</taxon>
        <taxon>Fungi</taxon>
        <taxon>Dikarya</taxon>
        <taxon>Basidiomycota</taxon>
        <taxon>Agaricomycotina</taxon>
        <taxon>Tremellomycetes</taxon>
        <taxon>Trichosporonales</taxon>
        <taxon>Trichosporonaceae</taxon>
        <taxon>Trichosporon</taxon>
    </lineage>
</organism>
<dbReference type="GeneID" id="25988134"/>
<sequence length="220" mass="24809">MEGVLYTDSGRKIKDHPVWNEGDFSIVSSDAWRFTVDSSELECASATLTFSGAYGHETMLPDDKIETKVVLEHFLRLVENSTLDPGKLSSDGRVSDAVLNQFMDLLSFLRKWCKEYMVQLFCYCITQLLCQGALSGRVAFIFGVIADSTELCATALSIDFQPPMLCRLPVEVWGVKNTAHLMVLSALEREVGQTGRQDSRFKAGVRYKQLYEESRQRADR</sequence>
<name>J4UKJ6_TRIAS</name>
<dbReference type="HOGENOM" id="CLU_1256835_0_0_1"/>
<dbReference type="OrthoDB" id="2574774at2759"/>
<proteinExistence type="predicted"/>
<protein>
    <submittedName>
        <fullName evidence="1">Uncharacterized protein</fullName>
    </submittedName>
</protein>
<evidence type="ECO:0000313" key="2">
    <source>
        <dbReference type="Proteomes" id="UP000002748"/>
    </source>
</evidence>
<comment type="caution">
    <text evidence="1">The sequence shown here is derived from an EMBL/GenBank/DDBJ whole genome shotgun (WGS) entry which is preliminary data.</text>
</comment>
<gene>
    <name evidence="1" type="ORF">A1Q1_04622</name>
</gene>
<accession>J4UKJ6</accession>
<evidence type="ECO:0000313" key="1">
    <source>
        <dbReference type="EMBL" id="EJT52410.1"/>
    </source>
</evidence>
<dbReference type="RefSeq" id="XP_014183529.1">
    <property type="nucleotide sequence ID" value="XM_014328054.1"/>
</dbReference>
<dbReference type="Proteomes" id="UP000002748">
    <property type="component" value="Unassembled WGS sequence"/>
</dbReference>
<dbReference type="AlphaFoldDB" id="J4UKJ6"/>
<reference evidence="1 2" key="1">
    <citation type="journal article" date="2012" name="Eukaryot. Cell">
        <title>Draft genome sequence of CBS 2479, the standard type strain of Trichosporon asahii.</title>
        <authorList>
            <person name="Yang R.Y."/>
            <person name="Li H.T."/>
            <person name="Zhu H."/>
            <person name="Zhou G.P."/>
            <person name="Wang M."/>
            <person name="Wang L."/>
        </authorList>
    </citation>
    <scope>NUCLEOTIDE SEQUENCE [LARGE SCALE GENOMIC DNA]</scope>
    <source>
        <strain evidence="2">ATCC 90039 / CBS 2479 / JCM 2466 / KCTC 7840 / NCYC 2677 / UAMH 7654</strain>
    </source>
</reference>